<evidence type="ECO:0000313" key="2">
    <source>
        <dbReference type="Proteomes" id="UP000185663"/>
    </source>
</evidence>
<dbReference type="EMBL" id="LT629776">
    <property type="protein sequence ID" value="SDS46869.1"/>
    <property type="molecule type" value="Genomic_DNA"/>
</dbReference>
<dbReference type="RefSeq" id="WP_029253531.1">
    <property type="nucleotide sequence ID" value="NZ_LT629776.1"/>
</dbReference>
<dbReference type="Pfam" id="PF11452">
    <property type="entry name" value="DUF3000"/>
    <property type="match status" value="1"/>
</dbReference>
<sequence>MIHAPRAGVPEEFLGALEALASHAPRAGIELREIEAPRRISPYAVAFEATVRAPGGSDETELATGRIVVLYDPTGQDAWNGRFRVVTLTRAMLDVDMAADPLFDDVAWSWLEEAVEETDAHTLGGTVTRVLSTSFGVLSTADEDVDVEIRASWTPGTADLAPHLQAWYDLMLSAAGIPPQPDGVTTLRPRHGTMDP</sequence>
<proteinExistence type="predicted"/>
<dbReference type="InterPro" id="IPR021555">
    <property type="entry name" value="DUF3000"/>
</dbReference>
<dbReference type="AlphaFoldDB" id="A0A1H1SHP3"/>
<dbReference type="eggNOG" id="ENOG50318WM">
    <property type="taxonomic scope" value="Bacteria"/>
</dbReference>
<organism evidence="1 2">
    <name type="scientific">Paraoerskovia marina</name>
    <dbReference type="NCBI Taxonomy" id="545619"/>
    <lineage>
        <taxon>Bacteria</taxon>
        <taxon>Bacillati</taxon>
        <taxon>Actinomycetota</taxon>
        <taxon>Actinomycetes</taxon>
        <taxon>Micrococcales</taxon>
        <taxon>Cellulomonadaceae</taxon>
        <taxon>Paraoerskovia</taxon>
    </lineage>
</organism>
<dbReference type="Proteomes" id="UP000185663">
    <property type="component" value="Chromosome I"/>
</dbReference>
<accession>A0A1H1SHP3</accession>
<evidence type="ECO:0008006" key="3">
    <source>
        <dbReference type="Google" id="ProtNLM"/>
    </source>
</evidence>
<name>A0A1H1SHP3_9CELL</name>
<gene>
    <name evidence="1" type="ORF">SAMN04489860_1619</name>
</gene>
<reference evidence="1 2" key="1">
    <citation type="submission" date="2016-10" db="EMBL/GenBank/DDBJ databases">
        <authorList>
            <person name="de Groot N.N."/>
        </authorList>
    </citation>
    <scope>NUCLEOTIDE SEQUENCE [LARGE SCALE GENOMIC DNA]</scope>
    <source>
        <strain evidence="1 2">DSM 22126</strain>
    </source>
</reference>
<protein>
    <recommendedName>
        <fullName evidence="3">DUF3000 domain-containing protein</fullName>
    </recommendedName>
</protein>
<keyword evidence="2" id="KW-1185">Reference proteome</keyword>
<dbReference type="STRING" id="545619.SAMN04489860_1619"/>
<evidence type="ECO:0000313" key="1">
    <source>
        <dbReference type="EMBL" id="SDS46869.1"/>
    </source>
</evidence>